<feature type="compositionally biased region" description="Low complexity" evidence="1">
    <location>
        <begin position="206"/>
        <end position="242"/>
    </location>
</feature>
<name>A0AAD7U2Y4_9APHY</name>
<feature type="compositionally biased region" description="Pro residues" evidence="1">
    <location>
        <begin position="298"/>
        <end position="308"/>
    </location>
</feature>
<dbReference type="InterPro" id="IPR006597">
    <property type="entry name" value="Sel1-like"/>
</dbReference>
<dbReference type="GO" id="GO:0032153">
    <property type="term" value="C:cell division site"/>
    <property type="evidence" value="ECO:0007669"/>
    <property type="project" value="TreeGrafter"/>
</dbReference>
<keyword evidence="3" id="KW-1185">Reference proteome</keyword>
<comment type="caution">
    <text evidence="2">The sequence shown here is derived from an EMBL/GenBank/DDBJ whole genome shotgun (WGS) entry which is preliminary data.</text>
</comment>
<dbReference type="Pfam" id="PF08238">
    <property type="entry name" value="Sel1"/>
    <property type="match status" value="3"/>
</dbReference>
<reference evidence="2" key="1">
    <citation type="submission" date="2022-11" db="EMBL/GenBank/DDBJ databases">
        <title>Genome Sequence of Cubamyces cubensis.</title>
        <authorList>
            <person name="Buettner E."/>
        </authorList>
    </citation>
    <scope>NUCLEOTIDE SEQUENCE</scope>
    <source>
        <strain evidence="2">MPL-01</strain>
    </source>
</reference>
<accession>A0AAD7U2Y4</accession>
<evidence type="ECO:0000313" key="3">
    <source>
        <dbReference type="Proteomes" id="UP001215151"/>
    </source>
</evidence>
<evidence type="ECO:0000313" key="2">
    <source>
        <dbReference type="EMBL" id="KAJ8497145.1"/>
    </source>
</evidence>
<proteinExistence type="predicted"/>
<feature type="compositionally biased region" description="Polar residues" evidence="1">
    <location>
        <begin position="251"/>
        <end position="281"/>
    </location>
</feature>
<organism evidence="2 3">
    <name type="scientific">Trametes cubensis</name>
    <dbReference type="NCBI Taxonomy" id="1111947"/>
    <lineage>
        <taxon>Eukaryota</taxon>
        <taxon>Fungi</taxon>
        <taxon>Dikarya</taxon>
        <taxon>Basidiomycota</taxon>
        <taxon>Agaricomycotina</taxon>
        <taxon>Agaricomycetes</taxon>
        <taxon>Polyporales</taxon>
        <taxon>Polyporaceae</taxon>
        <taxon>Trametes</taxon>
    </lineage>
</organism>
<evidence type="ECO:0008006" key="4">
    <source>
        <dbReference type="Google" id="ProtNLM"/>
    </source>
</evidence>
<dbReference type="PANTHER" id="PTHR43628:SF1">
    <property type="entry name" value="CHITIN SYNTHASE REGULATORY FACTOR 2-RELATED"/>
    <property type="match status" value="1"/>
</dbReference>
<dbReference type="SMART" id="SM00671">
    <property type="entry name" value="SEL1"/>
    <property type="match status" value="3"/>
</dbReference>
<dbReference type="SUPFAM" id="SSF81901">
    <property type="entry name" value="HCP-like"/>
    <property type="match status" value="1"/>
</dbReference>
<feature type="compositionally biased region" description="Pro residues" evidence="1">
    <location>
        <begin position="43"/>
        <end position="59"/>
    </location>
</feature>
<feature type="compositionally biased region" description="Polar residues" evidence="1">
    <location>
        <begin position="65"/>
        <end position="84"/>
    </location>
</feature>
<gene>
    <name evidence="2" type="ORF">ONZ51_g648</name>
</gene>
<dbReference type="GO" id="GO:0010972">
    <property type="term" value="P:negative regulation of G2/M transition of mitotic cell cycle"/>
    <property type="evidence" value="ECO:0007669"/>
    <property type="project" value="TreeGrafter"/>
</dbReference>
<dbReference type="PANTHER" id="PTHR43628">
    <property type="entry name" value="ACTIVATOR OF C KINASE PROTEIN 1-RELATED"/>
    <property type="match status" value="1"/>
</dbReference>
<sequence length="512" mass="54834">MSELSVGPKLSPNVHDSSPLGTLIRRTSSRRAPNHRPANLELPTPPTPSPNAAPVPPHSPILHTQFRSSTATASSYYDDSSMRTFSWDGRSGTGTVPSSPSSTHTFRGPAPQPQDPHGYYPEHESIRLQCMIPELQDLAPGVPPIVVSTEPEPQDQEYGLPGPSRGGRVPSRVANGSVNFSRPGLPAEEEDRKRDVLMRNARHSPHSPMGSPMHSPAASPRLGPSAPASPAGPGSRPVSPASLSDRHAYPSSPQFSPLPVQTPTTGGLSPRVKSSQMSVYSDYSYYELPPTPTSGSQPPTPGAPPPSGGPSGTRPRAKSSAGQAAKAEAVNLTNPQTPQDFLQIGIQHHLENRLPESARAFEKAATLNGGCGVGMLMWGLAQRHGWGCAKSEVSGFRWLRRAAELAVGDLEKGKQGMDMGAVKSELVLAIYEVGQSFFRGWGVEKDKDMGVQYFRVAARLGDPDAQQELAFCLLNGKGCKKDKREAAKWYRAAVAQGASDIGLAWIYKDKYQ</sequence>
<dbReference type="Proteomes" id="UP001215151">
    <property type="component" value="Unassembled WGS sequence"/>
</dbReference>
<dbReference type="InterPro" id="IPR011990">
    <property type="entry name" value="TPR-like_helical_dom_sf"/>
</dbReference>
<dbReference type="Gene3D" id="1.25.40.10">
    <property type="entry name" value="Tetratricopeptide repeat domain"/>
    <property type="match status" value="1"/>
</dbReference>
<protein>
    <recommendedName>
        <fullName evidence="4">HCP-like protein</fullName>
    </recommendedName>
</protein>
<dbReference type="InterPro" id="IPR052945">
    <property type="entry name" value="Mitotic_Regulator"/>
</dbReference>
<feature type="region of interest" description="Disordered" evidence="1">
    <location>
        <begin position="1"/>
        <end position="121"/>
    </location>
</feature>
<feature type="compositionally biased region" description="Low complexity" evidence="1">
    <location>
        <begin position="93"/>
        <end position="105"/>
    </location>
</feature>
<dbReference type="EMBL" id="JAPEVG010000008">
    <property type="protein sequence ID" value="KAJ8497145.1"/>
    <property type="molecule type" value="Genomic_DNA"/>
</dbReference>
<dbReference type="AlphaFoldDB" id="A0AAD7U2Y4"/>
<evidence type="ECO:0000256" key="1">
    <source>
        <dbReference type="SAM" id="MobiDB-lite"/>
    </source>
</evidence>
<feature type="region of interest" description="Disordered" evidence="1">
    <location>
        <begin position="141"/>
        <end position="328"/>
    </location>
</feature>